<dbReference type="InterPro" id="IPR004638">
    <property type="entry name" value="EmrB-like"/>
</dbReference>
<keyword evidence="2" id="KW-0813">Transport</keyword>
<dbReference type="RefSeq" id="WP_183338432.1">
    <property type="nucleotide sequence ID" value="NZ_JACHNU010000001.1"/>
</dbReference>
<keyword evidence="5 7" id="KW-1133">Transmembrane helix</keyword>
<dbReference type="Gene3D" id="1.20.1250.20">
    <property type="entry name" value="MFS general substrate transporter like domains"/>
    <property type="match status" value="1"/>
</dbReference>
<dbReference type="GO" id="GO:0005886">
    <property type="term" value="C:plasma membrane"/>
    <property type="evidence" value="ECO:0007669"/>
    <property type="project" value="UniProtKB-SubCell"/>
</dbReference>
<keyword evidence="4 7" id="KW-0812">Transmembrane</keyword>
<feature type="transmembrane region" description="Helical" evidence="7">
    <location>
        <begin position="115"/>
        <end position="133"/>
    </location>
</feature>
<feature type="transmembrane region" description="Helical" evidence="7">
    <location>
        <begin position="232"/>
        <end position="255"/>
    </location>
</feature>
<dbReference type="SUPFAM" id="SSF103473">
    <property type="entry name" value="MFS general substrate transporter"/>
    <property type="match status" value="1"/>
</dbReference>
<protein>
    <submittedName>
        <fullName evidence="9">EmrB/QacA subfamily drug resistance transporter</fullName>
    </submittedName>
</protein>
<dbReference type="PANTHER" id="PTHR42718">
    <property type="entry name" value="MAJOR FACILITATOR SUPERFAMILY MULTIDRUG TRANSPORTER MFSC"/>
    <property type="match status" value="1"/>
</dbReference>
<dbReference type="Proteomes" id="UP000585272">
    <property type="component" value="Unassembled WGS sequence"/>
</dbReference>
<feature type="transmembrane region" description="Helical" evidence="7">
    <location>
        <begin position="276"/>
        <end position="299"/>
    </location>
</feature>
<dbReference type="InterPro" id="IPR020846">
    <property type="entry name" value="MFS_dom"/>
</dbReference>
<feature type="domain" description="Major facilitator superfamily (MFS) profile" evidence="8">
    <location>
        <begin position="20"/>
        <end position="476"/>
    </location>
</feature>
<dbReference type="CDD" id="cd17321">
    <property type="entry name" value="MFS_MMR_MDR_like"/>
    <property type="match status" value="1"/>
</dbReference>
<accession>A0A840I7G9</accession>
<dbReference type="AlphaFoldDB" id="A0A840I7G9"/>
<evidence type="ECO:0000313" key="9">
    <source>
        <dbReference type="EMBL" id="MBB4660807.1"/>
    </source>
</evidence>
<feature type="transmembrane region" description="Helical" evidence="7">
    <location>
        <begin position="341"/>
        <end position="361"/>
    </location>
</feature>
<comment type="caution">
    <text evidence="9">The sequence shown here is derived from an EMBL/GenBank/DDBJ whole genome shotgun (WGS) entry which is preliminary data.</text>
</comment>
<evidence type="ECO:0000256" key="4">
    <source>
        <dbReference type="ARBA" id="ARBA00022692"/>
    </source>
</evidence>
<dbReference type="Pfam" id="PF07690">
    <property type="entry name" value="MFS_1"/>
    <property type="match status" value="1"/>
</dbReference>
<comment type="subcellular location">
    <subcellularLocation>
        <location evidence="1">Cell membrane</location>
        <topology evidence="1">Multi-pass membrane protein</topology>
    </subcellularLocation>
</comment>
<dbReference type="NCBIfam" id="TIGR00711">
    <property type="entry name" value="efflux_EmrB"/>
    <property type="match status" value="1"/>
</dbReference>
<evidence type="ECO:0000256" key="2">
    <source>
        <dbReference type="ARBA" id="ARBA00022448"/>
    </source>
</evidence>
<feature type="transmembrane region" description="Helical" evidence="7">
    <location>
        <begin position="373"/>
        <end position="396"/>
    </location>
</feature>
<feature type="transmembrane region" description="Helical" evidence="7">
    <location>
        <begin position="417"/>
        <end position="434"/>
    </location>
</feature>
<organism evidence="9 10">
    <name type="scientific">Conexibacter arvalis</name>
    <dbReference type="NCBI Taxonomy" id="912552"/>
    <lineage>
        <taxon>Bacteria</taxon>
        <taxon>Bacillati</taxon>
        <taxon>Actinomycetota</taxon>
        <taxon>Thermoleophilia</taxon>
        <taxon>Solirubrobacterales</taxon>
        <taxon>Conexibacteraceae</taxon>
        <taxon>Conexibacter</taxon>
    </lineage>
</organism>
<evidence type="ECO:0000256" key="7">
    <source>
        <dbReference type="SAM" id="Phobius"/>
    </source>
</evidence>
<evidence type="ECO:0000256" key="1">
    <source>
        <dbReference type="ARBA" id="ARBA00004651"/>
    </source>
</evidence>
<feature type="transmembrane region" description="Helical" evidence="7">
    <location>
        <begin position="172"/>
        <end position="194"/>
    </location>
</feature>
<dbReference type="Gene3D" id="1.20.1720.10">
    <property type="entry name" value="Multidrug resistance protein D"/>
    <property type="match status" value="1"/>
</dbReference>
<evidence type="ECO:0000256" key="3">
    <source>
        <dbReference type="ARBA" id="ARBA00022475"/>
    </source>
</evidence>
<dbReference type="PROSITE" id="PS50850">
    <property type="entry name" value="MFS"/>
    <property type="match status" value="1"/>
</dbReference>
<proteinExistence type="predicted"/>
<evidence type="ECO:0000256" key="5">
    <source>
        <dbReference type="ARBA" id="ARBA00022989"/>
    </source>
</evidence>
<dbReference type="PANTHER" id="PTHR42718:SF46">
    <property type="entry name" value="BLR6921 PROTEIN"/>
    <property type="match status" value="1"/>
</dbReference>
<feature type="transmembrane region" description="Helical" evidence="7">
    <location>
        <begin position="454"/>
        <end position="472"/>
    </location>
</feature>
<keyword evidence="3" id="KW-1003">Cell membrane</keyword>
<feature type="transmembrane region" description="Helical" evidence="7">
    <location>
        <begin position="145"/>
        <end position="166"/>
    </location>
</feature>
<sequence>MPSPSSPVSTNPHHARRWWILALIGVAQLMVVLDATIVNIALPSAQRALEFSDANRQWIVTAYALAFGSLLLIGGRIGDLFGRKQVFVVGLIGFAVASAIGGAAGSFGLLVFARALQGVFGALLAPAALSLLTTTFTDPAERGRAFGIFGAIAGSGAAIGLLLGGILTEWLSWRWCLYVNLLFALPAAAAALSLLHAQRHPDKPRVDVIGTLVSAVGLFALVYGFAEAEQDGWGAGTTIAFIAAGVVLLIVFAFLQTCSRSPLLPPRVVLDRDRGGAYLLLGVMGVGMFGVFLFLTYYLQATLGFSPIESGLAFLPVSAAISIAAGLATAKLMGRFGHKPLMVIGMVLSAVGLAMLAQVSVDSSYATGVLPGLLVQGVGFGLVIAPAMAIAVIGVVPHEAGVASAMANTAQQVGGSIGIALLSTLAASATTGYVEDNGPQAIAEAAVHGYTTAFWWSAGIFAVGAVLAALMLKPGVKEADPDAAPAMAH</sequence>
<feature type="transmembrane region" description="Helical" evidence="7">
    <location>
        <begin position="206"/>
        <end position="226"/>
    </location>
</feature>
<dbReference type="GO" id="GO:0022857">
    <property type="term" value="F:transmembrane transporter activity"/>
    <property type="evidence" value="ECO:0007669"/>
    <property type="project" value="InterPro"/>
</dbReference>
<feature type="transmembrane region" description="Helical" evidence="7">
    <location>
        <begin position="86"/>
        <end position="109"/>
    </location>
</feature>
<feature type="transmembrane region" description="Helical" evidence="7">
    <location>
        <begin position="20"/>
        <end position="42"/>
    </location>
</feature>
<dbReference type="InterPro" id="IPR011701">
    <property type="entry name" value="MFS"/>
</dbReference>
<gene>
    <name evidence="9" type="ORF">BDZ31_000380</name>
</gene>
<evidence type="ECO:0000256" key="6">
    <source>
        <dbReference type="ARBA" id="ARBA00023136"/>
    </source>
</evidence>
<reference evidence="9 10" key="1">
    <citation type="submission" date="2020-08" db="EMBL/GenBank/DDBJ databases">
        <title>Genomic Encyclopedia of Archaeal and Bacterial Type Strains, Phase II (KMG-II): from individual species to whole genera.</title>
        <authorList>
            <person name="Goeker M."/>
        </authorList>
    </citation>
    <scope>NUCLEOTIDE SEQUENCE [LARGE SCALE GENOMIC DNA]</scope>
    <source>
        <strain evidence="9 10">DSM 23288</strain>
    </source>
</reference>
<feature type="transmembrane region" description="Helical" evidence="7">
    <location>
        <begin position="311"/>
        <end position="329"/>
    </location>
</feature>
<keyword evidence="6 7" id="KW-0472">Membrane</keyword>
<dbReference type="InterPro" id="IPR036259">
    <property type="entry name" value="MFS_trans_sf"/>
</dbReference>
<name>A0A840I7G9_9ACTN</name>
<evidence type="ECO:0000259" key="8">
    <source>
        <dbReference type="PROSITE" id="PS50850"/>
    </source>
</evidence>
<keyword evidence="10" id="KW-1185">Reference proteome</keyword>
<dbReference type="EMBL" id="JACHNU010000001">
    <property type="protein sequence ID" value="MBB4660807.1"/>
    <property type="molecule type" value="Genomic_DNA"/>
</dbReference>
<evidence type="ECO:0000313" key="10">
    <source>
        <dbReference type="Proteomes" id="UP000585272"/>
    </source>
</evidence>
<feature type="transmembrane region" description="Helical" evidence="7">
    <location>
        <begin position="57"/>
        <end position="74"/>
    </location>
</feature>